<dbReference type="SMART" id="SM00181">
    <property type="entry name" value="EGF"/>
    <property type="match status" value="5"/>
</dbReference>
<feature type="compositionally biased region" description="Acidic residues" evidence="17">
    <location>
        <begin position="4298"/>
        <end position="4307"/>
    </location>
</feature>
<dbReference type="PROSITE" id="PS01186">
    <property type="entry name" value="EGF_2"/>
    <property type="match status" value="3"/>
</dbReference>
<dbReference type="Pfam" id="PF02210">
    <property type="entry name" value="Laminin_G_2"/>
    <property type="match status" value="1"/>
</dbReference>
<dbReference type="PROSITE" id="PS50025">
    <property type="entry name" value="LAM_G_DOMAIN"/>
    <property type="match status" value="1"/>
</dbReference>
<feature type="domain" description="Cadherin" evidence="21">
    <location>
        <begin position="3428"/>
        <end position="3526"/>
    </location>
</feature>
<evidence type="ECO:0000256" key="1">
    <source>
        <dbReference type="ARBA" id="ARBA00004251"/>
    </source>
</evidence>
<dbReference type="InterPro" id="IPR015919">
    <property type="entry name" value="Cadherin-like_sf"/>
</dbReference>
<dbReference type="PROSITE" id="PS00232">
    <property type="entry name" value="CADHERIN_1"/>
    <property type="match status" value="3"/>
</dbReference>
<proteinExistence type="predicted"/>
<dbReference type="Gene3D" id="2.60.120.200">
    <property type="match status" value="1"/>
</dbReference>
<keyword evidence="10 18" id="KW-1133">Transmembrane helix</keyword>
<keyword evidence="3 15" id="KW-0245">EGF-like domain</keyword>
<dbReference type="InterPro" id="IPR020894">
    <property type="entry name" value="Cadherin_CS"/>
</dbReference>
<dbReference type="STRING" id="131310.A0A0N5A589"/>
<dbReference type="InterPro" id="IPR001791">
    <property type="entry name" value="Laminin_G"/>
</dbReference>
<feature type="domain" description="Cadherin" evidence="21">
    <location>
        <begin position="2054"/>
        <end position="2155"/>
    </location>
</feature>
<dbReference type="PANTHER" id="PTHR24026:SF136">
    <property type="entry name" value="PROTOCADHERIN-23"/>
    <property type="match status" value="1"/>
</dbReference>
<dbReference type="InterPro" id="IPR000742">
    <property type="entry name" value="EGF"/>
</dbReference>
<keyword evidence="6" id="KW-0732">Signal</keyword>
<feature type="domain" description="Cadherin" evidence="21">
    <location>
        <begin position="1879"/>
        <end position="1949"/>
    </location>
</feature>
<keyword evidence="11 18" id="KW-0472">Membrane</keyword>
<feature type="domain" description="Cadherin" evidence="21">
    <location>
        <begin position="410"/>
        <end position="515"/>
    </location>
</feature>
<evidence type="ECO:0000259" key="21">
    <source>
        <dbReference type="PROSITE" id="PS50268"/>
    </source>
</evidence>
<feature type="domain" description="Cadherin" evidence="21">
    <location>
        <begin position="3207"/>
        <end position="3309"/>
    </location>
</feature>
<feature type="domain" description="Cadherin" evidence="21">
    <location>
        <begin position="2994"/>
        <end position="3099"/>
    </location>
</feature>
<dbReference type="GO" id="GO:0005509">
    <property type="term" value="F:calcium ion binding"/>
    <property type="evidence" value="ECO:0007669"/>
    <property type="project" value="UniProtKB-UniRule"/>
</dbReference>
<feature type="domain" description="Cadherin" evidence="21">
    <location>
        <begin position="1619"/>
        <end position="1736"/>
    </location>
</feature>
<keyword evidence="9" id="KW-0130">Cell adhesion</keyword>
<keyword evidence="22" id="KW-1185">Reference proteome</keyword>
<evidence type="ECO:0000256" key="5">
    <source>
        <dbReference type="ARBA" id="ARBA00022723"/>
    </source>
</evidence>
<feature type="domain" description="Cadherin" evidence="21">
    <location>
        <begin position="2256"/>
        <end position="2371"/>
    </location>
</feature>
<feature type="disulfide bond" evidence="15">
    <location>
        <begin position="4040"/>
        <end position="4049"/>
    </location>
</feature>
<sequence>MILRKPLRIEKFLSLLFTGVILFYFNYGPFTIFINGQSHHHRRSVRSGTIFQFTKPSYNMSLEENSRGKIVARIDENVRVGVYIPCQGCRIKFRIVRGDPQRQFKTLHKVIGDFAYLHIRQENDVILNREKTNMYQLTVKATITRPHYESLETTANIYLNIRDQNDLLTRFSEEKFQFDVSIDTKPFSFIGQVNAYDSDEGLNGEILYSFKELNKYFYMEPTTGIIRAYKSLKSIGKSEISFEGFVQDRTSRLFYNIEDMQPQRPAFNQPNEAEIKIKILDEKIGEEYKNFKIFTDVNELKMDSSNGQMVARVEVVSKETDQYHLSISNETGFGEFFSLRRSPVNINVYEIWLVDRNFWKFFMQLWKNEVLLLDVLSTHIISGIDKKETKISLTIPVKSSSFITFVGLNNEELLTIDVNECLPSGHAVYVFKALTELDMDEERLRFRIKSKEKDTLPFVIDHKTGVLSVLSSLSETKRKEFAFEIVSKIQGNDLIKSFVNVLIKINPCNAHSPVWDIAFQNLKTMSLGNDTLKSGIKLFILKANDEDEGKNGEVHYKIIDKNDSAFIVSFETGDVYFKNEPSKLTNYWILQAIAVDSGKPYAKYSKPLIILLHREGYQVTDDDLKILQTTKSYMERSKEKRKVNLESNEKLIIMEDANVGDRFGQLIVTDVHHNAEVAGILFSSTDPYFSVDEYSGEIIVVNDLKKLLLKNTSSIREDEYFVYEINIKLYDMLSEDLNEEVGNFPIKIYVKDINNNYPLFNKWAYEFTIYEDIPKDTLIGTISAYDYDFNSKNTLTYKIINKDSNVALRIDSKTGNIYSLEAFDRENAPILNYIVLATDNCDAPLTSFSNLTLIIKDVNDNQPLCLSAEPYTAIIPEDLPNNALITCLVGIDKDEGKNKELNYELFDDNDKKMFFLDNSTGCIFLNSDKPLDYEIQSKYTLKFKISDNGKPRLSTLCTLEIFLEDVNENISPPIFDDLEIEASIEENMPVGSSVIKVHAIDGENSTCNPSYKIIDGDGVNLFEITESGVIKTLSILDHERKSLYFLTISASDCEKVPLTSVAHVNIKVINVNDNAPIFTLPVYMASVSENSTEDTVVCKVEAIDADDIRNLKNQITYSIIKGNFQSQFSIDARTGHIIRGKRKLDREAQKEYELYVNACDNGSPQLCSTVVVILAVNDVNDNGPTVKTLNYSVTVPSGIKGFLHRVISIDNDAKENRDTIYSILTTSNTALSINDMGEIYTKEEIKVKDDIKLEFVVQDKLNSSMQSVINLRIKGSAINSLRHPKNKPPEFVSYDQWKIVQLADNEKLGQAISVFEAHDPDGDALLWEITNTDLKKFFTITNNGELILLVPVTEITIPGNEFMLPFSVTDGSKFINGEVIIRKPKISYYRPSFASLKYYAEINEDSPIGTVIFYGSRHVKPIPQDVLITRRLIYGIHMHESIYTINKLSIDPTNGNVVLLEQVSADQCKNFTIVVFVHLNGKLNFTMINFSINENKKKFNAKIVDKNIVIKNATTLPIFEKQKYLFTYNKNDRKYNNLLVKTSAVLPTYSVPNNLQECEPYQIHPITGLLTLKPSFIIEEFKFFFGICPINVSDVYGNIINSNVQMRKIEAINNPPIFTQMTYYGAIYENSVPGSIVYGLENHKEGLPLTIKAIDEDNGVNGMVTYKIISNVESQYFSVDMFTGIIRTTKSLDAEKAKYQLFYVSAQDLGRPSLISEKFAIVNITILNINDCKPEFEKKIYRFNIKTPISDNLIIGKVKAIDKDENSILQYSLKSTTSENLSFFSINITSGLLTLQNSKRLLQSKNRHYDLVVICSDSIYTTEQAISIEIEDQELSGKSGNINFPQSEYILRIKENDVITKEQSEKPLIIFSLPYIFPLYYNLETNDERFVIERSTGSLYLKENVSFDKETTDSIELIVSVKNLLNFNDYSRTKVILEIEDINDCYPEFSSSFYEGNVPKDAIYGHKISNIKAVDKDSGPNGMVRYTFVGDVPSFIVLNKNDGRIIVNKEISNSYNVGDLFNLTIKATDRGNPPLSAVSYILIRIVDKSLPIFSQLRYKQKIKENLIPNNEVMKVRANSYSNGTIGYFLYSGDEYSSFSVDFYTGYIGTTKALDKELNDKILLKVAAIDTSNPKVYSFTDAEIEVINVNDCAPKFEQNVYRIKVEESISIGSVLIKISAYDIDSNSSTINYKIKNSNNVFRIEEDTGKVILLKNLDYEENSYYELTIIANDEDGFSSESVLIIYVLDVNDNGLKILNIDKEIIIDRKPKKGDLLYFLVVEDKDSVSNLENNQRFLFTIYEDDDSLFEIDSLNGIIAFKRELYPEELSLSTFSKQLNISVTDGLFTEYCMLNVTFKNIVKSHSNFSFEYPIYYGSLDENNALNTFILQVNATNGELPYTYEIVSINSSVFNLPLSIDKSSGKIFLADRLDYETKNQYLIPIKATDNAGFIAITQFNFSVIDSNDNSPKFIYNPKSELKVSVSNDLEVGEYITSILATDDDTKDILEYSINKEYKEGEYFDIHSRQGLISLVKPISQLVNQKLKCQVKVSDTANPPHITSIDFVIEVLPSQTYIPHFSMLRYTFTISNTLSIGSIVGQVEEKENSGEKIIEKKVFFTINNEKDGLPFVIDKNNGKIIVKKQLNLINEKELSFPVFISSSHNGPSSMAIVTIQMNNNMIEAPQFFTMKHRYDVKENLPVGSLVGIISATNSESYELECEKAIENSCPFIIKKDTGEIFINKILDRENVDLYKLNIIAQNGDGLKAIKEILISLIDENDTPSEFVESSREITIDMKKLFKGSVIFNFSVTDKDEYNNINAKITEGNANEIYKIEPIQNMDKNSIIQSFNLIFVGESKNLLNVKEEYISIVVTDGIHFVEKNFLIIFENYPLNDNVDEINEISLNAKENLDIGTVLSILKNNSRFTIINTEIPKLNLPFEINKKNELILSKTLNWNDKVYYNFSIKEEIFFIDNYYLFNIVNYNIKVIDVNDHTPKFIPNEIVNLNVKENIPANSTNPYFLHRFFAADLDSLPNSNVSYKIINNEEHFFEMDPISGILSLIKPLDRESIDNIKLTIRAEDNGGRFSDLETILRIENVNDNAPVFSQKNYTVELLENIVPKEYILKVEATDRDVDDILTYHLHDVVEGDFVSSMVKINEKTGEIYLLQPLDYEKFTELKFKVQVIDNYEIPKIDIADVKIVCLDDNDNPPKFNVESFNVKIKEHTPLGTKIMSLRANDKDTGHYGAVLYSLHGEDSKLFKINEDGDLIIEADLDYEILKSLSFEVHAKDGGQPPLTDKAMVKVEIENINDHPPKFDVCNLTTVIQDGIKKDHSLLTVSLTDEDSPNNTDPYRLLISGDGSDDFYFDNSMTLKTKKNFIHNKKEKYLLEVTAYDIGNQSSTCPLTIFLKQQSKHPPVVAPSYKFTINSIMGEFLGKSIGKIIATDDDENDLLIYSIPTSTPENYASLPIRIDSRTGELFANPDILERTYKFVVSVTDGKYIESTVVTVEVQSINDNDLMHSLNVRLNEVTPADFIENVKEHFVNKISELFKIEPNNVKILSIQPAEEHVLRNKRDISKKEEILDLDLLISIYATKIKDYLRPEFVMKRLEYLATSQNSELPFTISFMNHDVCSEDTCNEGSCNVKVWLDSQNYNIISTNGTVFTSPYHLRTFTCTCKEGFSGRRCDVAVNKCSYKKCTRNEMCIPIYNELNQTDFVCSCPPGLEGTNCNEKKVCKNEEKCSEYNSISMNGDGYFQMTIGKSIEQRLNLMFEFRTISNNGVLFYSSGITDYNYLSIENGNLKYVWNCGTGEGVAIITKKNISDGKWHKVKIYRIGRQATIKLDDEYSAQGASGVGSDVINLYGLSNVLTFGGQVTVYDNPSTIFDLIEHSGMSRVLMNPLISKSITGCIGKVLLDDYELPKTIEGLKVYNVKMGCESTTLGPCIDSECRNGGFCQPSIDITIGRGYSCICPDRYSGKDCEIDLNMCLESPCPPGVQCHSLVNDFFCNCPIGFTGKTCQIRGSWDPCSAKPCGSHGQCIAFQSSFICNCTDGYSGKFCTTPFSRITPDKWSTISILDTIFLMALLAVIFVSIAFTIYMCRRNRKLKKSVVYNELSAINDTHLSSQLLTKGIISTDNQRITIDFNSSGYNNRPPSSCRTSTTVPSSNPPPLPPRYFRNKFSGNGTYQNDLPTVSVRPIQSMLNNSIDNDAISHASSRHSRDILSSPIFNKSRLLLSPLMSNGGGSIQCLDKSGCSTNKDKPSIDLPLKHSKANEYFQDTYVCYDGNGGDYMTMKPKKILNRSKSSDIGNDDEIEPLTDVESIPPPLPPHRNIESTSTLVKENGEEVKLYDNPVEEN</sequence>
<dbReference type="WBParaSite" id="PTRK_0001687300.1">
    <property type="protein sequence ID" value="PTRK_0001687300.1"/>
    <property type="gene ID" value="PTRK_0001687300"/>
</dbReference>
<dbReference type="CDD" id="cd11304">
    <property type="entry name" value="Cadherin_repeat"/>
    <property type="match status" value="23"/>
</dbReference>
<evidence type="ECO:0000256" key="9">
    <source>
        <dbReference type="ARBA" id="ARBA00022889"/>
    </source>
</evidence>
<feature type="domain" description="EGF-like" evidence="20">
    <location>
        <begin position="3931"/>
        <end position="3972"/>
    </location>
</feature>
<dbReference type="GO" id="GO:0007156">
    <property type="term" value="P:homophilic cell adhesion via plasma membrane adhesion molecules"/>
    <property type="evidence" value="ECO:0007669"/>
    <property type="project" value="InterPro"/>
</dbReference>
<dbReference type="InterPro" id="IPR013320">
    <property type="entry name" value="ConA-like_dom_sf"/>
</dbReference>
<feature type="region of interest" description="Disordered" evidence="17">
    <location>
        <begin position="4291"/>
        <end position="4346"/>
    </location>
</feature>
<feature type="domain" description="Cadherin" evidence="21">
    <location>
        <begin position="867"/>
        <end position="975"/>
    </location>
</feature>
<organism evidence="22 23">
    <name type="scientific">Parastrongyloides trichosuri</name>
    <name type="common">Possum-specific nematode worm</name>
    <dbReference type="NCBI Taxonomy" id="131310"/>
    <lineage>
        <taxon>Eukaryota</taxon>
        <taxon>Metazoa</taxon>
        <taxon>Ecdysozoa</taxon>
        <taxon>Nematoda</taxon>
        <taxon>Chromadorea</taxon>
        <taxon>Rhabditida</taxon>
        <taxon>Tylenchina</taxon>
        <taxon>Panagrolaimomorpha</taxon>
        <taxon>Strongyloidoidea</taxon>
        <taxon>Strongyloididae</taxon>
        <taxon>Parastrongyloides</taxon>
    </lineage>
</organism>
<dbReference type="FunFam" id="2.60.40.60:FF:000080">
    <property type="entry name" value="FAT atypical cadherin 1"/>
    <property type="match status" value="1"/>
</dbReference>
<evidence type="ECO:0000259" key="20">
    <source>
        <dbReference type="PROSITE" id="PS50026"/>
    </source>
</evidence>
<evidence type="ECO:0000256" key="11">
    <source>
        <dbReference type="ARBA" id="ARBA00023136"/>
    </source>
</evidence>
<feature type="domain" description="EGF-like" evidence="20">
    <location>
        <begin position="3974"/>
        <end position="4010"/>
    </location>
</feature>
<evidence type="ECO:0000313" key="23">
    <source>
        <dbReference type="WBParaSite" id="PTRK_0001687300.1"/>
    </source>
</evidence>
<feature type="domain" description="Cadherin" evidence="21">
    <location>
        <begin position="3318"/>
        <end position="3411"/>
    </location>
</feature>
<dbReference type="CDD" id="cd00110">
    <property type="entry name" value="LamG"/>
    <property type="match status" value="1"/>
</dbReference>
<evidence type="ECO:0000256" key="4">
    <source>
        <dbReference type="ARBA" id="ARBA00022692"/>
    </source>
</evidence>
<keyword evidence="2" id="KW-1003">Cell membrane</keyword>
<feature type="disulfide bond" evidence="15">
    <location>
        <begin position="3712"/>
        <end position="3721"/>
    </location>
</feature>
<dbReference type="InterPro" id="IPR002126">
    <property type="entry name" value="Cadherin-like_dom"/>
</dbReference>
<dbReference type="Gene3D" id="2.10.25.10">
    <property type="entry name" value="Laminin"/>
    <property type="match status" value="4"/>
</dbReference>
<dbReference type="PRINTS" id="PR00205">
    <property type="entry name" value="CADHERIN"/>
</dbReference>
<dbReference type="PROSITE" id="PS50026">
    <property type="entry name" value="EGF_3"/>
    <property type="match status" value="4"/>
</dbReference>
<feature type="domain" description="Cadherin" evidence="21">
    <location>
        <begin position="976"/>
        <end position="1078"/>
    </location>
</feature>
<feature type="domain" description="Cadherin" evidence="21">
    <location>
        <begin position="1950"/>
        <end position="2053"/>
    </location>
</feature>
<dbReference type="InterPro" id="IPR001881">
    <property type="entry name" value="EGF-like_Ca-bd_dom"/>
</dbReference>
<feature type="disulfide bond" evidence="15">
    <location>
        <begin position="3962"/>
        <end position="3971"/>
    </location>
</feature>
<reference evidence="23" key="1">
    <citation type="submission" date="2017-02" db="UniProtKB">
        <authorList>
            <consortium name="WormBaseParasite"/>
        </authorList>
    </citation>
    <scope>IDENTIFICATION</scope>
</reference>
<dbReference type="PROSITE" id="PS50268">
    <property type="entry name" value="CADHERIN_2"/>
    <property type="match status" value="26"/>
</dbReference>
<feature type="domain" description="Laminin G" evidence="19">
    <location>
        <begin position="3736"/>
        <end position="3927"/>
    </location>
</feature>
<feature type="domain" description="Cadherin" evidence="21">
    <location>
        <begin position="2576"/>
        <end position="2681"/>
    </location>
</feature>
<keyword evidence="13" id="KW-0325">Glycoprotein</keyword>
<evidence type="ECO:0000256" key="16">
    <source>
        <dbReference type="PROSITE-ProRule" id="PRU00122"/>
    </source>
</evidence>
<evidence type="ECO:0000256" key="7">
    <source>
        <dbReference type="ARBA" id="ARBA00022737"/>
    </source>
</evidence>
<dbReference type="Gene3D" id="2.60.40.60">
    <property type="entry name" value="Cadherins"/>
    <property type="match status" value="25"/>
</dbReference>
<accession>A0A0N5A589</accession>
<feature type="domain" description="Cadherin" evidence="21">
    <location>
        <begin position="172"/>
        <end position="267"/>
    </location>
</feature>
<dbReference type="Pfam" id="PF00028">
    <property type="entry name" value="Cadherin"/>
    <property type="match status" value="12"/>
</dbReference>
<keyword evidence="12 15" id="KW-1015">Disulfide bond</keyword>
<keyword evidence="5" id="KW-0479">Metal-binding</keyword>
<evidence type="ECO:0000256" key="6">
    <source>
        <dbReference type="ARBA" id="ARBA00022729"/>
    </source>
</evidence>
<dbReference type="SMART" id="SM00282">
    <property type="entry name" value="LamG"/>
    <property type="match status" value="1"/>
</dbReference>
<evidence type="ECO:0000256" key="14">
    <source>
        <dbReference type="PROSITE-ProRule" id="PRU00043"/>
    </source>
</evidence>
<dbReference type="SUPFAM" id="SSF49313">
    <property type="entry name" value="Cadherin-like"/>
    <property type="match status" value="22"/>
</dbReference>
<dbReference type="SMART" id="SM00179">
    <property type="entry name" value="EGF_CA"/>
    <property type="match status" value="2"/>
</dbReference>
<feature type="disulfide bond" evidence="16">
    <location>
        <begin position="3900"/>
        <end position="3927"/>
    </location>
</feature>
<dbReference type="PANTHER" id="PTHR24026">
    <property type="entry name" value="FAT ATYPICAL CADHERIN-RELATED"/>
    <property type="match status" value="1"/>
</dbReference>
<evidence type="ECO:0000259" key="19">
    <source>
        <dbReference type="PROSITE" id="PS50025"/>
    </source>
</evidence>
<feature type="domain" description="EGF-like" evidence="20">
    <location>
        <begin position="4014"/>
        <end position="4050"/>
    </location>
</feature>
<keyword evidence="8 14" id="KW-0106">Calcium</keyword>
<feature type="domain" description="Cadherin" evidence="21">
    <location>
        <begin position="1394"/>
        <end position="1519"/>
    </location>
</feature>
<feature type="domain" description="Cadherin" evidence="21">
    <location>
        <begin position="2156"/>
        <end position="2256"/>
    </location>
</feature>
<evidence type="ECO:0000313" key="22">
    <source>
        <dbReference type="Proteomes" id="UP000038045"/>
    </source>
</evidence>
<evidence type="ECO:0000256" key="8">
    <source>
        <dbReference type="ARBA" id="ARBA00022837"/>
    </source>
</evidence>
<feature type="compositionally biased region" description="Polar residues" evidence="17">
    <location>
        <begin position="4135"/>
        <end position="4148"/>
    </location>
</feature>
<evidence type="ECO:0000256" key="3">
    <source>
        <dbReference type="ARBA" id="ARBA00022536"/>
    </source>
</evidence>
<keyword evidence="4 18" id="KW-0812">Transmembrane</keyword>
<feature type="domain" description="Cadherin" evidence="21">
    <location>
        <begin position="645"/>
        <end position="760"/>
    </location>
</feature>
<dbReference type="SMART" id="SM00112">
    <property type="entry name" value="CA"/>
    <property type="match status" value="23"/>
</dbReference>
<dbReference type="CDD" id="cd00054">
    <property type="entry name" value="EGF_CA"/>
    <property type="match status" value="4"/>
</dbReference>
<dbReference type="FunFam" id="2.60.40.60:FF:000020">
    <property type="entry name" value="Dachsous cadherin-related 1b"/>
    <property type="match status" value="1"/>
</dbReference>
<dbReference type="FunFam" id="2.60.40.60:FF:000123">
    <property type="entry name" value="Protocadherin beta 4"/>
    <property type="match status" value="1"/>
</dbReference>
<dbReference type="PROSITE" id="PS00022">
    <property type="entry name" value="EGF_1"/>
    <property type="match status" value="5"/>
</dbReference>
<evidence type="ECO:0000256" key="2">
    <source>
        <dbReference type="ARBA" id="ARBA00022475"/>
    </source>
</evidence>
<evidence type="ECO:0000256" key="10">
    <source>
        <dbReference type="ARBA" id="ARBA00022989"/>
    </source>
</evidence>
<evidence type="ECO:0000256" key="18">
    <source>
        <dbReference type="SAM" id="Phobius"/>
    </source>
</evidence>
<dbReference type="GO" id="GO:0005886">
    <property type="term" value="C:plasma membrane"/>
    <property type="evidence" value="ECO:0007669"/>
    <property type="project" value="UniProtKB-SubCell"/>
</dbReference>
<name>A0A0N5A589_PARTI</name>
<feature type="domain" description="Cadherin" evidence="21">
    <location>
        <begin position="2472"/>
        <end position="2575"/>
    </location>
</feature>
<comment type="caution">
    <text evidence="15">Lacks conserved residue(s) required for the propagation of feature annotation.</text>
</comment>
<feature type="domain" description="Cadherin" evidence="21">
    <location>
        <begin position="3100"/>
        <end position="3206"/>
    </location>
</feature>
<feature type="domain" description="EGF-like" evidence="20">
    <location>
        <begin position="3681"/>
        <end position="3722"/>
    </location>
</feature>
<dbReference type="SUPFAM" id="SSF49899">
    <property type="entry name" value="Concanavalin A-like lectins/glucanases"/>
    <property type="match status" value="1"/>
</dbReference>
<feature type="transmembrane region" description="Helical" evidence="18">
    <location>
        <begin position="12"/>
        <end position="34"/>
    </location>
</feature>
<dbReference type="FunFam" id="2.60.40.60:FF:000058">
    <property type="entry name" value="FAT atypical cadherin 3"/>
    <property type="match status" value="2"/>
</dbReference>
<feature type="domain" description="Cadherin" evidence="21">
    <location>
        <begin position="2682"/>
        <end position="2780"/>
    </location>
</feature>
<feature type="disulfide bond" evidence="15">
    <location>
        <begin position="4000"/>
        <end position="4009"/>
    </location>
</feature>
<feature type="region of interest" description="Disordered" evidence="17">
    <location>
        <begin position="4135"/>
        <end position="4161"/>
    </location>
</feature>
<feature type="domain" description="Cadherin" evidence="21">
    <location>
        <begin position="2919"/>
        <end position="2992"/>
    </location>
</feature>
<evidence type="ECO:0000256" key="12">
    <source>
        <dbReference type="ARBA" id="ARBA00023157"/>
    </source>
</evidence>
<feature type="domain" description="Cadherin" evidence="21">
    <location>
        <begin position="1079"/>
        <end position="1186"/>
    </location>
</feature>
<dbReference type="FunFam" id="2.60.40.60:FF:000015">
    <property type="entry name" value="FAT atypical cadherin 1"/>
    <property type="match status" value="1"/>
</dbReference>
<feature type="domain" description="Cadherin" evidence="21">
    <location>
        <begin position="1737"/>
        <end position="1847"/>
    </location>
</feature>
<evidence type="ECO:0000256" key="17">
    <source>
        <dbReference type="SAM" id="MobiDB-lite"/>
    </source>
</evidence>
<dbReference type="Proteomes" id="UP000038045">
    <property type="component" value="Unplaced"/>
</dbReference>
<feature type="domain" description="Cadherin" evidence="21">
    <location>
        <begin position="54"/>
        <end position="176"/>
    </location>
</feature>
<feature type="domain" description="Cadherin" evidence="21">
    <location>
        <begin position="2367"/>
        <end position="2468"/>
    </location>
</feature>
<evidence type="ECO:0000256" key="15">
    <source>
        <dbReference type="PROSITE-ProRule" id="PRU00076"/>
    </source>
</evidence>
<feature type="transmembrane region" description="Helical" evidence="18">
    <location>
        <begin position="4070"/>
        <end position="4090"/>
    </location>
</feature>
<keyword evidence="7" id="KW-0677">Repeat</keyword>
<dbReference type="SUPFAM" id="SSF57196">
    <property type="entry name" value="EGF/Laminin"/>
    <property type="match status" value="3"/>
</dbReference>
<feature type="domain" description="Cadherin" evidence="21">
    <location>
        <begin position="761"/>
        <end position="865"/>
    </location>
</feature>
<dbReference type="GO" id="GO:0007411">
    <property type="term" value="P:axon guidance"/>
    <property type="evidence" value="ECO:0007669"/>
    <property type="project" value="UniProtKB-ARBA"/>
</dbReference>
<evidence type="ECO:0000256" key="13">
    <source>
        <dbReference type="ARBA" id="ARBA00023180"/>
    </source>
</evidence>
<protein>
    <submittedName>
        <fullName evidence="23">Cadherin domain-containing protein</fullName>
    </submittedName>
</protein>
<comment type="subcellular location">
    <subcellularLocation>
        <location evidence="1">Cell membrane</location>
        <topology evidence="1">Single-pass type I membrane protein</topology>
    </subcellularLocation>
</comment>